<name>A0A0E9UEQ9_ANGAN</name>
<evidence type="ECO:0000313" key="1">
    <source>
        <dbReference type="EMBL" id="JAH64281.1"/>
    </source>
</evidence>
<accession>A0A0E9UEQ9</accession>
<protein>
    <submittedName>
        <fullName evidence="1">Uncharacterized protein</fullName>
    </submittedName>
</protein>
<proteinExistence type="predicted"/>
<reference evidence="1" key="1">
    <citation type="submission" date="2014-11" db="EMBL/GenBank/DDBJ databases">
        <authorList>
            <person name="Amaro Gonzalez C."/>
        </authorList>
    </citation>
    <scope>NUCLEOTIDE SEQUENCE</scope>
</reference>
<dbReference type="EMBL" id="GBXM01044296">
    <property type="protein sequence ID" value="JAH64281.1"/>
    <property type="molecule type" value="Transcribed_RNA"/>
</dbReference>
<sequence>MLGISHHIVYKRITFLCRQRDWIVYIYYTYERAADVLHVSEEGIHRKDSACTC</sequence>
<dbReference type="AlphaFoldDB" id="A0A0E9UEQ9"/>
<reference evidence="1" key="2">
    <citation type="journal article" date="2015" name="Fish Shellfish Immunol.">
        <title>Early steps in the European eel (Anguilla anguilla)-Vibrio vulnificus interaction in the gills: Role of the RtxA13 toxin.</title>
        <authorList>
            <person name="Callol A."/>
            <person name="Pajuelo D."/>
            <person name="Ebbesson L."/>
            <person name="Teles M."/>
            <person name="MacKenzie S."/>
            <person name="Amaro C."/>
        </authorList>
    </citation>
    <scope>NUCLEOTIDE SEQUENCE</scope>
</reference>
<organism evidence="1">
    <name type="scientific">Anguilla anguilla</name>
    <name type="common">European freshwater eel</name>
    <name type="synonym">Muraena anguilla</name>
    <dbReference type="NCBI Taxonomy" id="7936"/>
    <lineage>
        <taxon>Eukaryota</taxon>
        <taxon>Metazoa</taxon>
        <taxon>Chordata</taxon>
        <taxon>Craniata</taxon>
        <taxon>Vertebrata</taxon>
        <taxon>Euteleostomi</taxon>
        <taxon>Actinopterygii</taxon>
        <taxon>Neopterygii</taxon>
        <taxon>Teleostei</taxon>
        <taxon>Anguilliformes</taxon>
        <taxon>Anguillidae</taxon>
        <taxon>Anguilla</taxon>
    </lineage>
</organism>